<dbReference type="InterPro" id="IPR046885">
    <property type="entry name" value="MnmA-like_C"/>
</dbReference>
<sequence>MSRLKIVVGLSGGVDSSVAALRLQQQGYPVSGLFMKNWIDFADESECTAIQDSQDAQAITHLLGIPFYEANFSTEYWNQVFEHFLDEYRRGHTPNPDILCNREIKFKVFLNYALALGYDLIATGHYARIEHSKERYHLLKGQDKNKDQSYFLYTLNQKQLSHTLFPLGDLKKPEVRHIAATAQFPNYNKKDSTGICFIGERRFKEFLSRYLPAQPGDILTPEGEFIGKHDGLMYYTLGQRQGLGIGGRKNSSGNPWFVVGKNLMQNALYVAEDNPHYWLRSQTLQANQLHWIAGKSPAFPYRCAAKIRYRQADQACTLTEITHDSIQVTFDLTQYAATPGQAIVFYQNDECLGGGTIITTNALGLLL</sequence>
<evidence type="ECO:0000256" key="7">
    <source>
        <dbReference type="ARBA" id="ARBA00022679"/>
    </source>
</evidence>
<feature type="site" description="Interaction with tRNA" evidence="14">
    <location>
        <position position="125"/>
    </location>
</feature>
<dbReference type="HAMAP" id="MF_00144">
    <property type="entry name" value="tRNA_thiouridyl_MnmA"/>
    <property type="match status" value="1"/>
</dbReference>
<gene>
    <name evidence="14" type="primary">mnmA</name>
    <name evidence="17" type="ORF">TAO_0949</name>
</gene>
<proteinExistence type="inferred from homology"/>
<keyword evidence="12" id="KW-1015">Disulfide bond</keyword>
<accession>A0A1Q2SMJ7</accession>
<dbReference type="AlphaFoldDB" id="A0A1Q2SMJ7"/>
<dbReference type="OrthoDB" id="9800696at2"/>
<dbReference type="InterPro" id="IPR014729">
    <property type="entry name" value="Rossmann-like_a/b/a_fold"/>
</dbReference>
<dbReference type="Gene3D" id="3.40.50.620">
    <property type="entry name" value="HUPs"/>
    <property type="match status" value="1"/>
</dbReference>
<evidence type="ECO:0000259" key="15">
    <source>
        <dbReference type="Pfam" id="PF20258"/>
    </source>
</evidence>
<dbReference type="GO" id="GO:0000049">
    <property type="term" value="F:tRNA binding"/>
    <property type="evidence" value="ECO:0007669"/>
    <property type="project" value="UniProtKB-KW"/>
</dbReference>
<evidence type="ECO:0000256" key="2">
    <source>
        <dbReference type="ARBA" id="ARBA00006191"/>
    </source>
</evidence>
<evidence type="ECO:0000256" key="3">
    <source>
        <dbReference type="ARBA" id="ARBA00011949"/>
    </source>
</evidence>
<dbReference type="GO" id="GO:0032259">
    <property type="term" value="P:methylation"/>
    <property type="evidence" value="ECO:0007669"/>
    <property type="project" value="UniProtKB-KW"/>
</dbReference>
<dbReference type="GO" id="GO:0002143">
    <property type="term" value="P:tRNA wobble position uridine thiolation"/>
    <property type="evidence" value="ECO:0007669"/>
    <property type="project" value="TreeGrafter"/>
</dbReference>
<dbReference type="Pfam" id="PF20258">
    <property type="entry name" value="tRNA_Me_trans_C"/>
    <property type="match status" value="1"/>
</dbReference>
<feature type="binding site" evidence="14">
    <location>
        <position position="35"/>
    </location>
    <ligand>
        <name>ATP</name>
        <dbReference type="ChEBI" id="CHEBI:30616"/>
    </ligand>
</feature>
<evidence type="ECO:0000256" key="13">
    <source>
        <dbReference type="ARBA" id="ARBA00051542"/>
    </source>
</evidence>
<dbReference type="FunFam" id="2.40.30.10:FF:000023">
    <property type="entry name" value="tRNA-specific 2-thiouridylase MnmA"/>
    <property type="match status" value="1"/>
</dbReference>
<comment type="subcellular location">
    <subcellularLocation>
        <location evidence="1 14">Cytoplasm</location>
    </subcellularLocation>
</comment>
<dbReference type="GO" id="GO:0008168">
    <property type="term" value="F:methyltransferase activity"/>
    <property type="evidence" value="ECO:0007669"/>
    <property type="project" value="UniProtKB-KW"/>
</dbReference>
<evidence type="ECO:0000256" key="4">
    <source>
        <dbReference type="ARBA" id="ARBA00013805"/>
    </source>
</evidence>
<feature type="domain" description="tRNA-specific 2-thiouridylase MnmA-like C-terminal" evidence="15">
    <location>
        <begin position="281"/>
        <end position="357"/>
    </location>
</feature>
<evidence type="ECO:0000313" key="18">
    <source>
        <dbReference type="Proteomes" id="UP000243679"/>
    </source>
</evidence>
<feature type="domain" description="tRNA-specific 2-thiouridylase MnmA-like central" evidence="16">
    <location>
        <begin position="204"/>
        <end position="271"/>
    </location>
</feature>
<dbReference type="EC" id="2.8.1.13" evidence="3 14"/>
<evidence type="ECO:0000259" key="16">
    <source>
        <dbReference type="Pfam" id="PF20259"/>
    </source>
</evidence>
<dbReference type="Pfam" id="PF20259">
    <property type="entry name" value="tRNA_Me_trans_M"/>
    <property type="match status" value="1"/>
</dbReference>
<dbReference type="RefSeq" id="WP_096526873.1">
    <property type="nucleotide sequence ID" value="NZ_AP014836.1"/>
</dbReference>
<comment type="caution">
    <text evidence="14">Lacks conserved residue(s) required for the propagation of feature annotation.</text>
</comment>
<feature type="active site" description="Cysteine persulfide intermediate" evidence="14">
    <location>
        <position position="196"/>
    </location>
</feature>
<keyword evidence="10 14" id="KW-0067">ATP-binding</keyword>
<dbReference type="GO" id="GO:0005524">
    <property type="term" value="F:ATP binding"/>
    <property type="evidence" value="ECO:0007669"/>
    <property type="project" value="UniProtKB-KW"/>
</dbReference>
<evidence type="ECO:0000256" key="9">
    <source>
        <dbReference type="ARBA" id="ARBA00022741"/>
    </source>
</evidence>
<reference evidence="17 18" key="1">
    <citation type="journal article" date="2017" name="ISME J.">
        <title>An acid-tolerant ammonia-oxidizing ?-proteobacterium from soil.</title>
        <authorList>
            <person name="Hayatsu M."/>
            <person name="Tago K."/>
            <person name="Uchiyama I."/>
            <person name="Toyoda A."/>
            <person name="Wang Y."/>
            <person name="Shimomura Y."/>
            <person name="Okubo T."/>
            <person name="Kurisu F."/>
            <person name="Hirono Y."/>
            <person name="Nonaka K."/>
            <person name="Akiyama H."/>
            <person name="Itoh T."/>
            <person name="Takami H."/>
        </authorList>
    </citation>
    <scope>NUCLEOTIDE SEQUENCE [LARGE SCALE GENOMIC DNA]</scope>
    <source>
        <strain evidence="17 18">TAO100</strain>
    </source>
</reference>
<dbReference type="FunFam" id="2.30.30.280:FF:000001">
    <property type="entry name" value="tRNA-specific 2-thiouridylase MnmA"/>
    <property type="match status" value="1"/>
</dbReference>
<dbReference type="SUPFAM" id="SSF52402">
    <property type="entry name" value="Adenine nucleotide alpha hydrolases-like"/>
    <property type="match status" value="1"/>
</dbReference>
<comment type="similarity">
    <text evidence="2 14">Belongs to the MnmA/TRMU family.</text>
</comment>
<keyword evidence="7 14" id="KW-0808">Transferase</keyword>
<organism evidence="17 18">
    <name type="scientific">Candidatus Nitrosoglobus terrae</name>
    <dbReference type="NCBI Taxonomy" id="1630141"/>
    <lineage>
        <taxon>Bacteria</taxon>
        <taxon>Pseudomonadati</taxon>
        <taxon>Pseudomonadota</taxon>
        <taxon>Gammaproteobacteria</taxon>
        <taxon>Chromatiales</taxon>
        <taxon>Chromatiaceae</taxon>
        <taxon>Candidatus Nitrosoglobus</taxon>
    </lineage>
</organism>
<keyword evidence="18" id="KW-1185">Reference proteome</keyword>
<evidence type="ECO:0000313" key="17">
    <source>
        <dbReference type="EMBL" id="BAW80319.1"/>
    </source>
</evidence>
<dbReference type="GO" id="GO:0103016">
    <property type="term" value="F:tRNA-uridine 2-sulfurtransferase activity"/>
    <property type="evidence" value="ECO:0007669"/>
    <property type="project" value="UniProtKB-EC"/>
</dbReference>
<protein>
    <recommendedName>
        <fullName evidence="4 14">tRNA-specific 2-thiouridylase MnmA</fullName>
        <ecNumber evidence="3 14">2.8.1.13</ecNumber>
    </recommendedName>
</protein>
<dbReference type="InterPro" id="IPR023382">
    <property type="entry name" value="MnmA-like_central_sf"/>
</dbReference>
<dbReference type="GO" id="GO:0005737">
    <property type="term" value="C:cytoplasm"/>
    <property type="evidence" value="ECO:0007669"/>
    <property type="project" value="UniProtKB-SubCell"/>
</dbReference>
<comment type="catalytic activity">
    <reaction evidence="13 14">
        <text>S-sulfanyl-L-cysteinyl-[protein] + uridine(34) in tRNA + AH2 + ATP = 2-thiouridine(34) in tRNA + L-cysteinyl-[protein] + A + AMP + diphosphate + H(+)</text>
        <dbReference type="Rhea" id="RHEA:47032"/>
        <dbReference type="Rhea" id="RHEA-COMP:10131"/>
        <dbReference type="Rhea" id="RHEA-COMP:11726"/>
        <dbReference type="Rhea" id="RHEA-COMP:11727"/>
        <dbReference type="Rhea" id="RHEA-COMP:11728"/>
        <dbReference type="ChEBI" id="CHEBI:13193"/>
        <dbReference type="ChEBI" id="CHEBI:15378"/>
        <dbReference type="ChEBI" id="CHEBI:17499"/>
        <dbReference type="ChEBI" id="CHEBI:29950"/>
        <dbReference type="ChEBI" id="CHEBI:30616"/>
        <dbReference type="ChEBI" id="CHEBI:33019"/>
        <dbReference type="ChEBI" id="CHEBI:61963"/>
        <dbReference type="ChEBI" id="CHEBI:65315"/>
        <dbReference type="ChEBI" id="CHEBI:87170"/>
        <dbReference type="ChEBI" id="CHEBI:456215"/>
        <dbReference type="EC" id="2.8.1.13"/>
    </reaction>
</comment>
<evidence type="ECO:0000256" key="14">
    <source>
        <dbReference type="HAMAP-Rule" id="MF_00144"/>
    </source>
</evidence>
<evidence type="ECO:0000256" key="12">
    <source>
        <dbReference type="ARBA" id="ARBA00023157"/>
    </source>
</evidence>
<evidence type="ECO:0000256" key="11">
    <source>
        <dbReference type="ARBA" id="ARBA00022884"/>
    </source>
</evidence>
<dbReference type="KEGG" id="ntt:TAO_0949"/>
<keyword evidence="17" id="KW-0489">Methyltransferase</keyword>
<keyword evidence="11 14" id="KW-0694">RNA-binding</keyword>
<keyword evidence="5 14" id="KW-0963">Cytoplasm</keyword>
<keyword evidence="8 14" id="KW-0819">tRNA processing</keyword>
<dbReference type="PANTHER" id="PTHR11933">
    <property type="entry name" value="TRNA 5-METHYLAMINOMETHYL-2-THIOURIDYLATE -METHYLTRANSFERASE"/>
    <property type="match status" value="1"/>
</dbReference>
<dbReference type="Gene3D" id="2.40.30.10">
    <property type="entry name" value="Translation factors"/>
    <property type="match status" value="1"/>
</dbReference>
<evidence type="ECO:0000256" key="6">
    <source>
        <dbReference type="ARBA" id="ARBA00022555"/>
    </source>
</evidence>
<evidence type="ECO:0000256" key="5">
    <source>
        <dbReference type="ARBA" id="ARBA00022490"/>
    </source>
</evidence>
<feature type="region of interest" description="Interaction with tRNA" evidence="14">
    <location>
        <begin position="308"/>
        <end position="309"/>
    </location>
</feature>
<feature type="site" description="Interaction with tRNA" evidence="14">
    <location>
        <position position="341"/>
    </location>
</feature>
<feature type="region of interest" description="Interaction with tRNA" evidence="14">
    <location>
        <begin position="146"/>
        <end position="148"/>
    </location>
</feature>
<dbReference type="InterPro" id="IPR004506">
    <property type="entry name" value="MnmA-like"/>
</dbReference>
<evidence type="ECO:0000256" key="10">
    <source>
        <dbReference type="ARBA" id="ARBA00022840"/>
    </source>
</evidence>
<keyword evidence="6 14" id="KW-0820">tRNA-binding</keyword>
<dbReference type="CDD" id="cd01998">
    <property type="entry name" value="MnmA_TRMU-like"/>
    <property type="match status" value="1"/>
</dbReference>
<dbReference type="Pfam" id="PF03054">
    <property type="entry name" value="tRNA_Me_trans"/>
    <property type="match status" value="1"/>
</dbReference>
<dbReference type="Proteomes" id="UP000243679">
    <property type="component" value="Chromosome"/>
</dbReference>
<dbReference type="EMBL" id="AP014836">
    <property type="protein sequence ID" value="BAW80319.1"/>
    <property type="molecule type" value="Genomic_DNA"/>
</dbReference>
<dbReference type="NCBIfam" id="NF001138">
    <property type="entry name" value="PRK00143.1"/>
    <property type="match status" value="1"/>
</dbReference>
<comment type="function">
    <text evidence="14">Catalyzes the 2-thiolation of uridine at the wobble position (U34) of tRNA, leading to the formation of s(2)U34.</text>
</comment>
<evidence type="ECO:0000256" key="1">
    <source>
        <dbReference type="ARBA" id="ARBA00004496"/>
    </source>
</evidence>
<feature type="active site" description="Nucleophile" evidence="14">
    <location>
        <position position="100"/>
    </location>
</feature>
<dbReference type="InterPro" id="IPR046884">
    <property type="entry name" value="MnmA-like_central"/>
</dbReference>
<dbReference type="FunFam" id="3.40.50.620:FF:000004">
    <property type="entry name" value="tRNA-specific 2-thiouridylase MnmA"/>
    <property type="match status" value="1"/>
</dbReference>
<dbReference type="Gene3D" id="2.30.30.280">
    <property type="entry name" value="Adenine nucleotide alpha hydrolases-like domains"/>
    <property type="match status" value="1"/>
</dbReference>
<evidence type="ECO:0000256" key="8">
    <source>
        <dbReference type="ARBA" id="ARBA00022694"/>
    </source>
</evidence>
<feature type="region of interest" description="Interaction with target base in tRNA" evidence="14">
    <location>
        <begin position="95"/>
        <end position="97"/>
    </location>
</feature>
<feature type="binding site" evidence="14">
    <location>
        <position position="124"/>
    </location>
    <ligand>
        <name>ATP</name>
        <dbReference type="ChEBI" id="CHEBI:30616"/>
    </ligand>
</feature>
<keyword evidence="9 14" id="KW-0547">Nucleotide-binding</keyword>
<name>A0A1Q2SMJ7_9GAMM</name>
<feature type="binding site" evidence="14">
    <location>
        <begin position="9"/>
        <end position="16"/>
    </location>
    <ligand>
        <name>ATP</name>
        <dbReference type="ChEBI" id="CHEBI:30616"/>
    </ligand>
</feature>
<dbReference type="NCBIfam" id="TIGR00420">
    <property type="entry name" value="trmU"/>
    <property type="match status" value="1"/>
</dbReference>
<dbReference type="PANTHER" id="PTHR11933:SF5">
    <property type="entry name" value="MITOCHONDRIAL TRNA-SPECIFIC 2-THIOURIDYLASE 1"/>
    <property type="match status" value="1"/>
</dbReference>